<dbReference type="InterPro" id="IPR050351">
    <property type="entry name" value="BphY/WalK/GraS-like"/>
</dbReference>
<dbReference type="PROSITE" id="PS50109">
    <property type="entry name" value="HIS_KIN"/>
    <property type="match status" value="1"/>
</dbReference>
<dbReference type="InterPro" id="IPR004358">
    <property type="entry name" value="Sig_transdc_His_kin-like_C"/>
</dbReference>
<gene>
    <name evidence="7" type="ORF">Q765_13930</name>
</gene>
<keyword evidence="8" id="KW-1185">Reference proteome</keyword>
<evidence type="ECO:0000256" key="2">
    <source>
        <dbReference type="ARBA" id="ARBA00012438"/>
    </source>
</evidence>
<evidence type="ECO:0000313" key="8">
    <source>
        <dbReference type="Proteomes" id="UP000030152"/>
    </source>
</evidence>
<reference evidence="7 8" key="1">
    <citation type="submission" date="2013-09" db="EMBL/GenBank/DDBJ databases">
        <authorList>
            <person name="Zeng Z."/>
            <person name="Chen C."/>
        </authorList>
    </citation>
    <scope>NUCLEOTIDE SEQUENCE [LARGE SCALE GENOMIC DNA]</scope>
    <source>
        <strain evidence="7 8">WB 3.3-2</strain>
    </source>
</reference>
<dbReference type="SUPFAM" id="SSF47384">
    <property type="entry name" value="Homodimeric domain of signal transducing histidine kinase"/>
    <property type="match status" value="1"/>
</dbReference>
<feature type="coiled-coil region" evidence="5">
    <location>
        <begin position="71"/>
        <end position="126"/>
    </location>
</feature>
<protein>
    <recommendedName>
        <fullName evidence="2">histidine kinase</fullName>
        <ecNumber evidence="2">2.7.13.3</ecNumber>
    </recommendedName>
</protein>
<dbReference type="GO" id="GO:0030295">
    <property type="term" value="F:protein kinase activator activity"/>
    <property type="evidence" value="ECO:0007669"/>
    <property type="project" value="TreeGrafter"/>
</dbReference>
<feature type="domain" description="Histidine kinase" evidence="6">
    <location>
        <begin position="129"/>
        <end position="353"/>
    </location>
</feature>
<dbReference type="Gene3D" id="3.30.565.10">
    <property type="entry name" value="Histidine kinase-like ATPase, C-terminal domain"/>
    <property type="match status" value="1"/>
</dbReference>
<keyword evidence="3" id="KW-0808">Transferase</keyword>
<comment type="caution">
    <text evidence="7">The sequence shown here is derived from an EMBL/GenBank/DDBJ whole genome shotgun (WGS) entry which is preliminary data.</text>
</comment>
<evidence type="ECO:0000256" key="4">
    <source>
        <dbReference type="ARBA" id="ARBA00022777"/>
    </source>
</evidence>
<evidence type="ECO:0000313" key="7">
    <source>
        <dbReference type="EMBL" id="KGO85926.1"/>
    </source>
</evidence>
<evidence type="ECO:0000256" key="1">
    <source>
        <dbReference type="ARBA" id="ARBA00000085"/>
    </source>
</evidence>
<dbReference type="InterPro" id="IPR036890">
    <property type="entry name" value="HATPase_C_sf"/>
</dbReference>
<dbReference type="EC" id="2.7.13.3" evidence="2"/>
<organism evidence="7 8">
    <name type="scientific">Flavobacterium rivuli WB 3.3-2 = DSM 21788</name>
    <dbReference type="NCBI Taxonomy" id="1121895"/>
    <lineage>
        <taxon>Bacteria</taxon>
        <taxon>Pseudomonadati</taxon>
        <taxon>Bacteroidota</taxon>
        <taxon>Flavobacteriia</taxon>
        <taxon>Flavobacteriales</taxon>
        <taxon>Flavobacteriaceae</taxon>
        <taxon>Flavobacterium</taxon>
    </lineage>
</organism>
<evidence type="ECO:0000256" key="5">
    <source>
        <dbReference type="SAM" id="Coils"/>
    </source>
</evidence>
<accession>A0A0A2M2T1</accession>
<dbReference type="AlphaFoldDB" id="A0A0A2M2T1"/>
<evidence type="ECO:0000259" key="6">
    <source>
        <dbReference type="PROSITE" id="PS50109"/>
    </source>
</evidence>
<dbReference type="Pfam" id="PF02518">
    <property type="entry name" value="HATPase_c"/>
    <property type="match status" value="1"/>
</dbReference>
<proteinExistence type="predicted"/>
<dbReference type="GO" id="GO:0007234">
    <property type="term" value="P:osmosensory signaling via phosphorelay pathway"/>
    <property type="evidence" value="ECO:0007669"/>
    <property type="project" value="TreeGrafter"/>
</dbReference>
<dbReference type="SMART" id="SM00387">
    <property type="entry name" value="HATPase_c"/>
    <property type="match status" value="1"/>
</dbReference>
<dbReference type="EMBL" id="JRLX01000015">
    <property type="protein sequence ID" value="KGO85926.1"/>
    <property type="molecule type" value="Genomic_DNA"/>
</dbReference>
<dbReference type="eggNOG" id="COG4251">
    <property type="taxonomic scope" value="Bacteria"/>
</dbReference>
<dbReference type="InterPro" id="IPR036097">
    <property type="entry name" value="HisK_dim/P_sf"/>
</dbReference>
<dbReference type="PRINTS" id="PR00344">
    <property type="entry name" value="BCTRLSENSOR"/>
</dbReference>
<dbReference type="PANTHER" id="PTHR42878">
    <property type="entry name" value="TWO-COMPONENT HISTIDINE KINASE"/>
    <property type="match status" value="1"/>
</dbReference>
<name>A0A0A2M2T1_9FLAO</name>
<comment type="catalytic activity">
    <reaction evidence="1">
        <text>ATP + protein L-histidine = ADP + protein N-phospho-L-histidine.</text>
        <dbReference type="EC" id="2.7.13.3"/>
    </reaction>
</comment>
<dbReference type="GO" id="GO:0000155">
    <property type="term" value="F:phosphorelay sensor kinase activity"/>
    <property type="evidence" value="ECO:0007669"/>
    <property type="project" value="InterPro"/>
</dbReference>
<dbReference type="InterPro" id="IPR003594">
    <property type="entry name" value="HATPase_dom"/>
</dbReference>
<keyword evidence="5" id="KW-0175">Coiled coil</keyword>
<keyword evidence="4" id="KW-0418">Kinase</keyword>
<dbReference type="SUPFAM" id="SSF55874">
    <property type="entry name" value="ATPase domain of HSP90 chaperone/DNA topoisomerase II/histidine kinase"/>
    <property type="match status" value="1"/>
</dbReference>
<evidence type="ECO:0000256" key="3">
    <source>
        <dbReference type="ARBA" id="ARBA00022679"/>
    </source>
</evidence>
<dbReference type="PANTHER" id="PTHR42878:SF15">
    <property type="entry name" value="BACTERIOPHYTOCHROME"/>
    <property type="match status" value="1"/>
</dbReference>
<sequence>MKFEDLLTVGSRIFFQTHFFPMIKMQGFAEEVFLSFKTSNGNDFPVLLNVNLANKGESFEMNFGGMKISNRNKFEKEILEAKNAAESALLENAELSEMRNTLLDNQRQLSRQVEELADRNQQITQINKILSHDLQEPLRKISFFSHKIMADYEDTIDTAAKNNLEKITGLIDKSRSLLEGLERYNSLETKKLTYSEINLFDVVKSAEKQIDVTDQQRGYDIIINKHLNFKADSTLIRHLFLELLSNSIKFAKPKQQLLIKIDAEIIAQNTLKASGQYLYEDFARITFEDNGSGFRQEGTKVFEIFRKAHVQEKAIGIGLAYCKKIMQRHNGSITVDSEEGVGTIFTILLPVISKQ</sequence>
<dbReference type="Proteomes" id="UP000030152">
    <property type="component" value="Unassembled WGS sequence"/>
</dbReference>
<dbReference type="STRING" id="1121895.GCA_000378485_03199"/>
<dbReference type="GO" id="GO:0000156">
    <property type="term" value="F:phosphorelay response regulator activity"/>
    <property type="evidence" value="ECO:0007669"/>
    <property type="project" value="TreeGrafter"/>
</dbReference>
<dbReference type="InterPro" id="IPR005467">
    <property type="entry name" value="His_kinase_dom"/>
</dbReference>